<keyword evidence="3" id="KW-1185">Reference proteome</keyword>
<evidence type="ECO:0000256" key="1">
    <source>
        <dbReference type="SAM" id="MobiDB-lite"/>
    </source>
</evidence>
<reference evidence="2 3" key="1">
    <citation type="submission" date="2016-10" db="EMBL/GenBank/DDBJ databases">
        <authorList>
            <person name="de Groot N.N."/>
        </authorList>
    </citation>
    <scope>NUCLEOTIDE SEQUENCE [LARGE SCALE GENOMIC DNA]</scope>
    <source>
        <strain evidence="2 3">CGMCC 4.1877</strain>
    </source>
</reference>
<accession>A0A1I5G676</accession>
<dbReference type="OrthoDB" id="3482233at2"/>
<evidence type="ECO:0008006" key="4">
    <source>
        <dbReference type="Google" id="ProtNLM"/>
    </source>
</evidence>
<dbReference type="STRING" id="260086.SAMN05216207_104328"/>
<dbReference type="EMBL" id="FOUY01000043">
    <property type="protein sequence ID" value="SFO31031.1"/>
    <property type="molecule type" value="Genomic_DNA"/>
</dbReference>
<evidence type="ECO:0000313" key="2">
    <source>
        <dbReference type="EMBL" id="SFO31031.1"/>
    </source>
</evidence>
<feature type="region of interest" description="Disordered" evidence="1">
    <location>
        <begin position="1"/>
        <end position="20"/>
    </location>
</feature>
<protein>
    <recommendedName>
        <fullName evidence="4">FXSXX-COOH protein</fullName>
    </recommendedName>
</protein>
<dbReference type="RefSeq" id="WP_093352943.1">
    <property type="nucleotide sequence ID" value="NZ_FOUY01000043.1"/>
</dbReference>
<name>A0A1I5G676_PSUAM</name>
<gene>
    <name evidence="2" type="ORF">SAMN05216207_104328</name>
</gene>
<organism evidence="2 3">
    <name type="scientific">Pseudonocardia ammonioxydans</name>
    <dbReference type="NCBI Taxonomy" id="260086"/>
    <lineage>
        <taxon>Bacteria</taxon>
        <taxon>Bacillati</taxon>
        <taxon>Actinomycetota</taxon>
        <taxon>Actinomycetes</taxon>
        <taxon>Pseudonocardiales</taxon>
        <taxon>Pseudonocardiaceae</taxon>
        <taxon>Pseudonocardia</taxon>
    </lineage>
</organism>
<dbReference type="Proteomes" id="UP000199614">
    <property type="component" value="Unassembled WGS sequence"/>
</dbReference>
<evidence type="ECO:0000313" key="3">
    <source>
        <dbReference type="Proteomes" id="UP000199614"/>
    </source>
</evidence>
<dbReference type="AlphaFoldDB" id="A0A1I5G676"/>
<sequence length="66" mass="7276">MTTDSADDGPSAPRVRPRVSIEELARRKGVQPVESLDDMARDVFSSDDDLDEFLTFVHADRQAGLA</sequence>
<proteinExistence type="predicted"/>